<dbReference type="AlphaFoldDB" id="A0A2U1L6F5"/>
<evidence type="ECO:0000313" key="2">
    <source>
        <dbReference type="EMBL" id="PWA44596.1"/>
    </source>
</evidence>
<keyword evidence="1" id="KW-1133">Transmembrane helix</keyword>
<protein>
    <submittedName>
        <fullName evidence="2">Leucine-rich repeat domain, L domain-like protein</fullName>
    </submittedName>
</protein>
<reference evidence="2 3" key="1">
    <citation type="journal article" date="2018" name="Mol. Plant">
        <title>The genome of Artemisia annua provides insight into the evolution of Asteraceae family and artemisinin biosynthesis.</title>
        <authorList>
            <person name="Shen Q."/>
            <person name="Zhang L."/>
            <person name="Liao Z."/>
            <person name="Wang S."/>
            <person name="Yan T."/>
            <person name="Shi P."/>
            <person name="Liu M."/>
            <person name="Fu X."/>
            <person name="Pan Q."/>
            <person name="Wang Y."/>
            <person name="Lv Z."/>
            <person name="Lu X."/>
            <person name="Zhang F."/>
            <person name="Jiang W."/>
            <person name="Ma Y."/>
            <person name="Chen M."/>
            <person name="Hao X."/>
            <person name="Li L."/>
            <person name="Tang Y."/>
            <person name="Lv G."/>
            <person name="Zhou Y."/>
            <person name="Sun X."/>
            <person name="Brodelius P.E."/>
            <person name="Rose J.K.C."/>
            <person name="Tang K."/>
        </authorList>
    </citation>
    <scope>NUCLEOTIDE SEQUENCE [LARGE SCALE GENOMIC DNA]</scope>
    <source>
        <strain evidence="3">cv. Huhao1</strain>
        <tissue evidence="2">Leaf</tissue>
    </source>
</reference>
<keyword evidence="3" id="KW-1185">Reference proteome</keyword>
<keyword evidence="1" id="KW-0812">Transmembrane</keyword>
<name>A0A2U1L6F5_ARTAN</name>
<keyword evidence="1" id="KW-0472">Membrane</keyword>
<comment type="caution">
    <text evidence="2">The sequence shown here is derived from an EMBL/GenBank/DDBJ whole genome shotgun (WGS) entry which is preliminary data.</text>
</comment>
<dbReference type="OrthoDB" id="10602987at2759"/>
<dbReference type="Proteomes" id="UP000245207">
    <property type="component" value="Unassembled WGS sequence"/>
</dbReference>
<evidence type="ECO:0000256" key="1">
    <source>
        <dbReference type="SAM" id="Phobius"/>
    </source>
</evidence>
<evidence type="ECO:0000313" key="3">
    <source>
        <dbReference type="Proteomes" id="UP000245207"/>
    </source>
</evidence>
<dbReference type="EMBL" id="PKPP01011193">
    <property type="protein sequence ID" value="PWA44596.1"/>
    <property type="molecule type" value="Genomic_DNA"/>
</dbReference>
<accession>A0A2U1L6F5</accession>
<organism evidence="2 3">
    <name type="scientific">Artemisia annua</name>
    <name type="common">Sweet wormwood</name>
    <dbReference type="NCBI Taxonomy" id="35608"/>
    <lineage>
        <taxon>Eukaryota</taxon>
        <taxon>Viridiplantae</taxon>
        <taxon>Streptophyta</taxon>
        <taxon>Embryophyta</taxon>
        <taxon>Tracheophyta</taxon>
        <taxon>Spermatophyta</taxon>
        <taxon>Magnoliopsida</taxon>
        <taxon>eudicotyledons</taxon>
        <taxon>Gunneridae</taxon>
        <taxon>Pentapetalae</taxon>
        <taxon>asterids</taxon>
        <taxon>campanulids</taxon>
        <taxon>Asterales</taxon>
        <taxon>Asteraceae</taxon>
        <taxon>Asteroideae</taxon>
        <taxon>Anthemideae</taxon>
        <taxon>Artemisiinae</taxon>
        <taxon>Artemisia</taxon>
    </lineage>
</organism>
<gene>
    <name evidence="2" type="ORF">CTI12_AA522170</name>
</gene>
<sequence length="80" mass="8252">MASVADIPNPELVRIGLDTCGSLVPMPLSSPSSETSGDGNDWQTIFYGMGAGAGSLIVVAVLYTLCKATTSSTTRQTRSV</sequence>
<feature type="transmembrane region" description="Helical" evidence="1">
    <location>
        <begin position="45"/>
        <end position="66"/>
    </location>
</feature>
<proteinExistence type="predicted"/>